<dbReference type="PANTHER" id="PTHR44846">
    <property type="entry name" value="MANNOSYL-D-GLYCERATE TRANSPORT/METABOLISM SYSTEM REPRESSOR MNGR-RELATED"/>
    <property type="match status" value="1"/>
</dbReference>
<dbReference type="PATRIC" id="fig|1122180.6.peg.1461"/>
<dbReference type="SMART" id="SM00345">
    <property type="entry name" value="HTH_GNTR"/>
    <property type="match status" value="1"/>
</dbReference>
<proteinExistence type="predicted"/>
<dbReference type="GO" id="GO:0003700">
    <property type="term" value="F:DNA-binding transcription factor activity"/>
    <property type="evidence" value="ECO:0007669"/>
    <property type="project" value="InterPro"/>
</dbReference>
<dbReference type="AlphaFoldDB" id="A0A017HEW1"/>
<dbReference type="Pfam" id="PF00392">
    <property type="entry name" value="GntR"/>
    <property type="match status" value="1"/>
</dbReference>
<dbReference type="PANTHER" id="PTHR44846:SF1">
    <property type="entry name" value="MANNOSYL-D-GLYCERATE TRANSPORT_METABOLISM SYSTEM REPRESSOR MNGR-RELATED"/>
    <property type="match status" value="1"/>
</dbReference>
<dbReference type="InterPro" id="IPR036388">
    <property type="entry name" value="WH-like_DNA-bd_sf"/>
</dbReference>
<dbReference type="SUPFAM" id="SSF64288">
    <property type="entry name" value="Chorismate lyase-like"/>
    <property type="match status" value="1"/>
</dbReference>
<dbReference type="SMART" id="SM00866">
    <property type="entry name" value="UTRA"/>
    <property type="match status" value="1"/>
</dbReference>
<dbReference type="Pfam" id="PF07702">
    <property type="entry name" value="UTRA"/>
    <property type="match status" value="1"/>
</dbReference>
<feature type="domain" description="HTH gntR-type" evidence="4">
    <location>
        <begin position="20"/>
        <end position="88"/>
    </location>
</feature>
<dbReference type="SUPFAM" id="SSF46785">
    <property type="entry name" value="Winged helix' DNA-binding domain"/>
    <property type="match status" value="1"/>
</dbReference>
<dbReference type="InterPro" id="IPR050679">
    <property type="entry name" value="Bact_HTH_transcr_reg"/>
</dbReference>
<accession>A0A017HEW1</accession>
<evidence type="ECO:0000256" key="3">
    <source>
        <dbReference type="ARBA" id="ARBA00023163"/>
    </source>
</evidence>
<keyword evidence="3" id="KW-0804">Transcription</keyword>
<dbReference type="CDD" id="cd07377">
    <property type="entry name" value="WHTH_GntR"/>
    <property type="match status" value="1"/>
</dbReference>
<dbReference type="Proteomes" id="UP000025047">
    <property type="component" value="Unassembled WGS sequence"/>
</dbReference>
<name>A0A017HEW1_9RHOB</name>
<sequence length="245" mass="27119">MVHQFGIHGLAQMPSAPASLPVHQQISEFLIREIAAGRLVEGERLPPERDFAAQLNTSVRTLRKALADLSGKGMLERVQGSGNYVRRNGEVESVYSMFRLELPEGGGLPTADVLGIARMKKPGDLPDFGASEEATRVRRLRYLNQTVIAVEEIWLDGASGAIDPGKLADSLYLYYKTHLGFWIARAEDRVTMAAVPDWAPAAFGVRPGAPTGYIERLSWAQRPAPVEFSRTWFDTARAVYLQRLI</sequence>
<dbReference type="PROSITE" id="PS50949">
    <property type="entry name" value="HTH_GNTR"/>
    <property type="match status" value="1"/>
</dbReference>
<evidence type="ECO:0000313" key="6">
    <source>
        <dbReference type="Proteomes" id="UP000025047"/>
    </source>
</evidence>
<dbReference type="GO" id="GO:0045892">
    <property type="term" value="P:negative regulation of DNA-templated transcription"/>
    <property type="evidence" value="ECO:0007669"/>
    <property type="project" value="TreeGrafter"/>
</dbReference>
<dbReference type="InterPro" id="IPR000524">
    <property type="entry name" value="Tscrpt_reg_HTH_GntR"/>
</dbReference>
<reference evidence="5 6" key="1">
    <citation type="submission" date="2013-03" db="EMBL/GenBank/DDBJ databases">
        <authorList>
            <person name="Fiebig A."/>
            <person name="Goeker M."/>
            <person name="Klenk H.-P.P."/>
        </authorList>
    </citation>
    <scope>NUCLEOTIDE SEQUENCE [LARGE SCALE GENOMIC DNA]</scope>
    <source>
        <strain evidence="5 6">DSM 17492</strain>
    </source>
</reference>
<dbReference type="Gene3D" id="3.40.1410.10">
    <property type="entry name" value="Chorismate lyase-like"/>
    <property type="match status" value="1"/>
</dbReference>
<dbReference type="EMBL" id="APGJ01000004">
    <property type="protein sequence ID" value="EYD72678.1"/>
    <property type="molecule type" value="Genomic_DNA"/>
</dbReference>
<dbReference type="HOGENOM" id="CLU_063236_3_0_5"/>
<dbReference type="InterPro" id="IPR028978">
    <property type="entry name" value="Chorismate_lyase_/UTRA_dom_sf"/>
</dbReference>
<dbReference type="eggNOG" id="COG2188">
    <property type="taxonomic scope" value="Bacteria"/>
</dbReference>
<dbReference type="InterPro" id="IPR036390">
    <property type="entry name" value="WH_DNA-bd_sf"/>
</dbReference>
<dbReference type="InterPro" id="IPR011663">
    <property type="entry name" value="UTRA"/>
</dbReference>
<evidence type="ECO:0000256" key="2">
    <source>
        <dbReference type="ARBA" id="ARBA00023125"/>
    </source>
</evidence>
<evidence type="ECO:0000313" key="5">
    <source>
        <dbReference type="EMBL" id="EYD72678.1"/>
    </source>
</evidence>
<dbReference type="STRING" id="1122180.Lokhon_01479"/>
<dbReference type="GO" id="GO:0003677">
    <property type="term" value="F:DNA binding"/>
    <property type="evidence" value="ECO:0007669"/>
    <property type="project" value="UniProtKB-KW"/>
</dbReference>
<dbReference type="Gene3D" id="1.10.10.10">
    <property type="entry name" value="Winged helix-like DNA-binding domain superfamily/Winged helix DNA-binding domain"/>
    <property type="match status" value="1"/>
</dbReference>
<evidence type="ECO:0000259" key="4">
    <source>
        <dbReference type="PROSITE" id="PS50949"/>
    </source>
</evidence>
<keyword evidence="2" id="KW-0238">DNA-binding</keyword>
<protein>
    <submittedName>
        <fullName evidence="5">Transcriptional regulator, GntR family protein</fullName>
    </submittedName>
</protein>
<keyword evidence="1" id="KW-0805">Transcription regulation</keyword>
<gene>
    <name evidence="5" type="ORF">Lokhon_01479</name>
</gene>
<comment type="caution">
    <text evidence="5">The sequence shown here is derived from an EMBL/GenBank/DDBJ whole genome shotgun (WGS) entry which is preliminary data.</text>
</comment>
<organism evidence="5 6">
    <name type="scientific">Limimaricola hongkongensis DSM 17492</name>
    <dbReference type="NCBI Taxonomy" id="1122180"/>
    <lineage>
        <taxon>Bacteria</taxon>
        <taxon>Pseudomonadati</taxon>
        <taxon>Pseudomonadota</taxon>
        <taxon>Alphaproteobacteria</taxon>
        <taxon>Rhodobacterales</taxon>
        <taxon>Paracoccaceae</taxon>
        <taxon>Limimaricola</taxon>
    </lineage>
</organism>
<keyword evidence="6" id="KW-1185">Reference proteome</keyword>
<evidence type="ECO:0000256" key="1">
    <source>
        <dbReference type="ARBA" id="ARBA00023015"/>
    </source>
</evidence>
<dbReference type="RefSeq" id="WP_017928960.1">
    <property type="nucleotide sequence ID" value="NZ_KB822999.1"/>
</dbReference>